<dbReference type="Pfam" id="PF00008">
    <property type="entry name" value="EGF"/>
    <property type="match status" value="1"/>
</dbReference>
<evidence type="ECO:0000256" key="4">
    <source>
        <dbReference type="PROSITE-ProRule" id="PRU00076"/>
    </source>
</evidence>
<dbReference type="SMART" id="SM00181">
    <property type="entry name" value="EGF"/>
    <property type="match status" value="2"/>
</dbReference>
<sequence>HKRVREQPVPELCQVQSVNYKTNIDECANNPCQNSAQCNNLVNAYSCTCSAQWTGTNCDTPKSCSTPGEVSDGTRSFSDTNHASTVTYTCDAGFEIKSGDATLSCSYGTWSGSLPACGDIDECANNPCENSGQCNNLANAYSCTCNSQWSGTNCDTRKYLLAKIWRTSTRARVTRSAAESTVARVNIYSQKSGEQVLVHV</sequence>
<dbReference type="PANTHER" id="PTHR24049">
    <property type="entry name" value="CRUMBS FAMILY MEMBER"/>
    <property type="match status" value="1"/>
</dbReference>
<dbReference type="Pfam" id="PF00084">
    <property type="entry name" value="Sushi"/>
    <property type="match status" value="1"/>
</dbReference>
<protein>
    <submittedName>
        <fullName evidence="8">SNED1-like protein</fullName>
    </submittedName>
</protein>
<dbReference type="PROSITE" id="PS01187">
    <property type="entry name" value="EGF_CA"/>
    <property type="match status" value="2"/>
</dbReference>
<evidence type="ECO:0000256" key="5">
    <source>
        <dbReference type="PROSITE-ProRule" id="PRU00302"/>
    </source>
</evidence>
<dbReference type="PANTHER" id="PTHR24049:SF29">
    <property type="entry name" value="EGF-LIKE DOMAIN-CONTAINING PROTEIN"/>
    <property type="match status" value="1"/>
</dbReference>
<evidence type="ECO:0000256" key="3">
    <source>
        <dbReference type="ARBA" id="ARBA00023157"/>
    </source>
</evidence>
<dbReference type="InterPro" id="IPR051022">
    <property type="entry name" value="Notch_Cell-Fate_Det"/>
</dbReference>
<dbReference type="InterPro" id="IPR018097">
    <property type="entry name" value="EGF_Ca-bd_CS"/>
</dbReference>
<dbReference type="PROSITE" id="PS00022">
    <property type="entry name" value="EGF_1"/>
    <property type="match status" value="2"/>
</dbReference>
<dbReference type="SMART" id="SM00179">
    <property type="entry name" value="EGF_CA"/>
    <property type="match status" value="2"/>
</dbReference>
<feature type="disulfide bond" evidence="4">
    <location>
        <begin position="49"/>
        <end position="58"/>
    </location>
</feature>
<comment type="caution">
    <text evidence="4">Lacks conserved residue(s) required for the propagation of feature annotation.</text>
</comment>
<dbReference type="InterPro" id="IPR000152">
    <property type="entry name" value="EGF-type_Asp/Asn_hydroxyl_site"/>
</dbReference>
<organism evidence="8 9">
    <name type="scientific">Mya arenaria</name>
    <name type="common">Soft-shell clam</name>
    <dbReference type="NCBI Taxonomy" id="6604"/>
    <lineage>
        <taxon>Eukaryota</taxon>
        <taxon>Metazoa</taxon>
        <taxon>Spiralia</taxon>
        <taxon>Lophotrochozoa</taxon>
        <taxon>Mollusca</taxon>
        <taxon>Bivalvia</taxon>
        <taxon>Autobranchia</taxon>
        <taxon>Heteroconchia</taxon>
        <taxon>Euheterodonta</taxon>
        <taxon>Imparidentia</taxon>
        <taxon>Neoheterodontei</taxon>
        <taxon>Myida</taxon>
        <taxon>Myoidea</taxon>
        <taxon>Myidae</taxon>
        <taxon>Mya</taxon>
    </lineage>
</organism>
<name>A0ABY7ERW0_MYAAR</name>
<dbReference type="InterPro" id="IPR000436">
    <property type="entry name" value="Sushi_SCR_CCP_dom"/>
</dbReference>
<keyword evidence="1 4" id="KW-0245">EGF-like domain</keyword>
<keyword evidence="3 4" id="KW-1015">Disulfide bond</keyword>
<dbReference type="Pfam" id="PF07645">
    <property type="entry name" value="EGF_CA"/>
    <property type="match status" value="1"/>
</dbReference>
<feature type="disulfide bond" evidence="5">
    <location>
        <begin position="90"/>
        <end position="117"/>
    </location>
</feature>
<keyword evidence="9" id="KW-1185">Reference proteome</keyword>
<dbReference type="InterPro" id="IPR049883">
    <property type="entry name" value="NOTCH1_EGF-like"/>
</dbReference>
<evidence type="ECO:0000313" key="8">
    <source>
        <dbReference type="EMBL" id="WAR12727.1"/>
    </source>
</evidence>
<dbReference type="EMBL" id="CP111019">
    <property type="protein sequence ID" value="WAR12727.1"/>
    <property type="molecule type" value="Genomic_DNA"/>
</dbReference>
<evidence type="ECO:0000259" key="6">
    <source>
        <dbReference type="PROSITE" id="PS50026"/>
    </source>
</evidence>
<feature type="non-terminal residue" evidence="8">
    <location>
        <position position="1"/>
    </location>
</feature>
<feature type="domain" description="Sushi" evidence="7">
    <location>
        <begin position="62"/>
        <end position="119"/>
    </location>
</feature>
<keyword evidence="2" id="KW-0677">Repeat</keyword>
<dbReference type="Gene3D" id="2.10.70.10">
    <property type="entry name" value="Complement Module, domain 1"/>
    <property type="match status" value="1"/>
</dbReference>
<feature type="domain" description="EGF-like" evidence="6">
    <location>
        <begin position="23"/>
        <end position="59"/>
    </location>
</feature>
<feature type="disulfide bond" evidence="4">
    <location>
        <begin position="145"/>
        <end position="154"/>
    </location>
</feature>
<evidence type="ECO:0000256" key="1">
    <source>
        <dbReference type="ARBA" id="ARBA00022536"/>
    </source>
</evidence>
<dbReference type="InterPro" id="IPR001881">
    <property type="entry name" value="EGF-like_Ca-bd_dom"/>
</dbReference>
<dbReference type="SMART" id="SM00032">
    <property type="entry name" value="CCP"/>
    <property type="match status" value="1"/>
</dbReference>
<dbReference type="SUPFAM" id="SSF57196">
    <property type="entry name" value="EGF/Laminin"/>
    <property type="match status" value="2"/>
</dbReference>
<dbReference type="PROSITE" id="PS50026">
    <property type="entry name" value="EGF_3"/>
    <property type="match status" value="2"/>
</dbReference>
<keyword evidence="5" id="KW-0768">Sushi</keyword>
<dbReference type="InterPro" id="IPR035976">
    <property type="entry name" value="Sushi/SCR/CCP_sf"/>
</dbReference>
<feature type="domain" description="EGF-like" evidence="6">
    <location>
        <begin position="119"/>
        <end position="155"/>
    </location>
</feature>
<evidence type="ECO:0000256" key="2">
    <source>
        <dbReference type="ARBA" id="ARBA00022737"/>
    </source>
</evidence>
<dbReference type="PROSITE" id="PS50923">
    <property type="entry name" value="SUSHI"/>
    <property type="match status" value="1"/>
</dbReference>
<dbReference type="PROSITE" id="PS00010">
    <property type="entry name" value="ASX_HYDROXYL"/>
    <property type="match status" value="2"/>
</dbReference>
<gene>
    <name evidence="8" type="ORF">MAR_026907</name>
</gene>
<dbReference type="SUPFAM" id="SSF57535">
    <property type="entry name" value="Complement control module/SCR domain"/>
    <property type="match status" value="1"/>
</dbReference>
<evidence type="ECO:0000313" key="9">
    <source>
        <dbReference type="Proteomes" id="UP001164746"/>
    </source>
</evidence>
<dbReference type="CDD" id="cd00054">
    <property type="entry name" value="EGF_CA"/>
    <property type="match status" value="2"/>
</dbReference>
<dbReference type="CDD" id="cd00033">
    <property type="entry name" value="CCP"/>
    <property type="match status" value="1"/>
</dbReference>
<dbReference type="Proteomes" id="UP001164746">
    <property type="component" value="Chromosome 8"/>
</dbReference>
<reference evidence="8" key="1">
    <citation type="submission" date="2022-11" db="EMBL/GenBank/DDBJ databases">
        <title>Centuries of genome instability and evolution in soft-shell clam transmissible cancer (bioRxiv).</title>
        <authorList>
            <person name="Hart S.F.M."/>
            <person name="Yonemitsu M.A."/>
            <person name="Giersch R.M."/>
            <person name="Beal B.F."/>
            <person name="Arriagada G."/>
            <person name="Davis B.W."/>
            <person name="Ostrander E.A."/>
            <person name="Goff S.P."/>
            <person name="Metzger M.J."/>
        </authorList>
    </citation>
    <scope>NUCLEOTIDE SEQUENCE</scope>
    <source>
        <strain evidence="8">MELC-2E11</strain>
        <tissue evidence="8">Siphon/mantle</tissue>
    </source>
</reference>
<evidence type="ECO:0000259" key="7">
    <source>
        <dbReference type="PROSITE" id="PS50923"/>
    </source>
</evidence>
<proteinExistence type="predicted"/>
<dbReference type="Gene3D" id="2.10.25.10">
    <property type="entry name" value="Laminin"/>
    <property type="match status" value="2"/>
</dbReference>
<accession>A0ABY7ERW0</accession>
<dbReference type="InterPro" id="IPR000742">
    <property type="entry name" value="EGF"/>
</dbReference>